<evidence type="ECO:0000313" key="2">
    <source>
        <dbReference type="Proteomes" id="UP000772812"/>
    </source>
</evidence>
<accession>A0ABS1GHY5</accession>
<dbReference type="EMBL" id="JAACYA010000002">
    <property type="protein sequence ID" value="MBK3332553.1"/>
    <property type="molecule type" value="Genomic_DNA"/>
</dbReference>
<name>A0ABS1GHY5_9AQUI</name>
<comment type="caution">
    <text evidence="1">The sequence shown here is derived from an EMBL/GenBank/DDBJ whole genome shotgun (WGS) entry which is preliminary data.</text>
</comment>
<reference evidence="1 2" key="1">
    <citation type="journal article" date="2021" name="Syst. Appl. Microbiol.">
        <title>Persephonella atlantica sp. nov.: How to adapt to physico-chemical gradients in high temperature hydrothermal habitats.</title>
        <authorList>
            <person name="Francois D.X."/>
            <person name="Godfroy A."/>
            <person name="Mathien C."/>
            <person name="Aube J."/>
            <person name="Cathalot C."/>
            <person name="Lesongeur F."/>
            <person name="L'Haridon S."/>
            <person name="Philippon X."/>
            <person name="Roussel E.G."/>
        </authorList>
    </citation>
    <scope>NUCLEOTIDE SEQUENCE [LARGE SCALE GENOMIC DNA]</scope>
    <source>
        <strain evidence="1 2">MO1340</strain>
    </source>
</reference>
<sequence length="101" mass="11491">MEIKIEKPEDVIPIMKEYSLPDGLPLYKELKGYTVLETVQPGKVGNVLFILAKKVENGRVSYKIIRYFKTFGDVGVDADFTPENIDEAVRVVFNTLSKHIM</sequence>
<keyword evidence="2" id="KW-1185">Reference proteome</keyword>
<dbReference type="RefSeq" id="WP_200673978.1">
    <property type="nucleotide sequence ID" value="NZ_JAACYA010000002.1"/>
</dbReference>
<evidence type="ECO:0000313" key="1">
    <source>
        <dbReference type="EMBL" id="MBK3332553.1"/>
    </source>
</evidence>
<dbReference type="Proteomes" id="UP000772812">
    <property type="component" value="Unassembled WGS sequence"/>
</dbReference>
<gene>
    <name evidence="1" type="ORF">GWK41_05695</name>
</gene>
<organism evidence="1 2">
    <name type="scientific">Persephonella atlantica</name>
    <dbReference type="NCBI Taxonomy" id="2699429"/>
    <lineage>
        <taxon>Bacteria</taxon>
        <taxon>Pseudomonadati</taxon>
        <taxon>Aquificota</taxon>
        <taxon>Aquificia</taxon>
        <taxon>Aquificales</taxon>
        <taxon>Hydrogenothermaceae</taxon>
        <taxon>Persephonella</taxon>
    </lineage>
</organism>
<protein>
    <submittedName>
        <fullName evidence="1">Uncharacterized protein</fullName>
    </submittedName>
</protein>
<proteinExistence type="predicted"/>